<dbReference type="AlphaFoldDB" id="A0A0D6PBL1"/>
<reference evidence="2 3" key="1">
    <citation type="submission" date="2012-11" db="EMBL/GenBank/DDBJ databases">
        <title>Whole genome sequence of Acidocella aminolytica 101 = DSM 11237.</title>
        <authorList>
            <person name="Azuma Y."/>
            <person name="Higashiura N."/>
            <person name="Hirakawa H."/>
            <person name="Matsushita K."/>
        </authorList>
    </citation>
    <scope>NUCLEOTIDE SEQUENCE [LARGE SCALE GENOMIC DNA]</scope>
    <source>
        <strain evidence="3">101 / DSM 11237</strain>
    </source>
</reference>
<dbReference type="InterPro" id="IPR010775">
    <property type="entry name" value="DUF1365"/>
</dbReference>
<gene>
    <name evidence="2" type="ORF">Aam_017_035</name>
</gene>
<organism evidence="2 3">
    <name type="scientific">Acidocella aminolytica 101 = DSM 11237</name>
    <dbReference type="NCBI Taxonomy" id="1120923"/>
    <lineage>
        <taxon>Bacteria</taxon>
        <taxon>Pseudomonadati</taxon>
        <taxon>Pseudomonadota</taxon>
        <taxon>Alphaproteobacteria</taxon>
        <taxon>Acetobacterales</taxon>
        <taxon>Acidocellaceae</taxon>
        <taxon>Acidocella</taxon>
    </lineage>
</organism>
<dbReference type="RefSeq" id="WP_048877595.1">
    <property type="nucleotide sequence ID" value="NZ_BANC01000017.1"/>
</dbReference>
<evidence type="ECO:0000313" key="2">
    <source>
        <dbReference type="EMBL" id="GAN79130.1"/>
    </source>
</evidence>
<feature type="region of interest" description="Disordered" evidence="1">
    <location>
        <begin position="234"/>
        <end position="254"/>
    </location>
</feature>
<dbReference type="PANTHER" id="PTHR33973:SF4">
    <property type="entry name" value="OS07G0153300 PROTEIN"/>
    <property type="match status" value="1"/>
</dbReference>
<dbReference type="PANTHER" id="PTHR33973">
    <property type="entry name" value="OS07G0153300 PROTEIN"/>
    <property type="match status" value="1"/>
</dbReference>
<comment type="caution">
    <text evidence="2">The sequence shown here is derived from an EMBL/GenBank/DDBJ whole genome shotgun (WGS) entry which is preliminary data.</text>
</comment>
<accession>A0A0D6PBL1</accession>
<proteinExistence type="predicted"/>
<evidence type="ECO:0000256" key="1">
    <source>
        <dbReference type="SAM" id="MobiDB-lite"/>
    </source>
</evidence>
<protein>
    <recommendedName>
        <fullName evidence="4">DUF1365 domain-containing protein</fullName>
    </recommendedName>
</protein>
<evidence type="ECO:0000313" key="3">
    <source>
        <dbReference type="Proteomes" id="UP000032668"/>
    </source>
</evidence>
<dbReference type="STRING" id="1120923.SAMN02746095_00964"/>
<name>A0A0D6PBL1_9PROT</name>
<dbReference type="EMBL" id="BANC01000017">
    <property type="protein sequence ID" value="GAN79130.1"/>
    <property type="molecule type" value="Genomic_DNA"/>
</dbReference>
<sequence>MNALYPVLVTHTRIRPRPHALSYQVPYLLLDLDAPPRLKLFSRNRFNLVSFRDSDHGNKSATLRNWVDTTLREAGLASASAHITLLSMPRVLGLGFNPLSLFLCHTEAGVLRAVIYEVNNTFGQRHSYLCPVEETSGPLRQGAEKVFYVSPFMDMGLRYRFTLHPPSDSLGLHIAVEDAQGVILRATMAGRRAPLTDAALLRLVAAQPWLGVKVLTAIHWEALKIWCKGLRPRPRPPAPDQDVSQGYARPRRSA</sequence>
<dbReference type="Proteomes" id="UP000032668">
    <property type="component" value="Unassembled WGS sequence"/>
</dbReference>
<keyword evidence="3" id="KW-1185">Reference proteome</keyword>
<evidence type="ECO:0008006" key="4">
    <source>
        <dbReference type="Google" id="ProtNLM"/>
    </source>
</evidence>
<dbReference type="Pfam" id="PF07103">
    <property type="entry name" value="DUF1365"/>
    <property type="match status" value="1"/>
</dbReference>